<protein>
    <submittedName>
        <fullName evidence="2">Predicted protein</fullName>
    </submittedName>
</protein>
<dbReference type="OrthoDB" id="10567607at2759"/>
<name>D2VLF7_NAEGR</name>
<reference evidence="2 3" key="1">
    <citation type="journal article" date="2010" name="Cell">
        <title>The genome of Naegleria gruberi illuminates early eukaryotic versatility.</title>
        <authorList>
            <person name="Fritz-Laylin L.K."/>
            <person name="Prochnik S.E."/>
            <person name="Ginger M.L."/>
            <person name="Dacks J.B."/>
            <person name="Carpenter M.L."/>
            <person name="Field M.C."/>
            <person name="Kuo A."/>
            <person name="Paredez A."/>
            <person name="Chapman J."/>
            <person name="Pham J."/>
            <person name="Shu S."/>
            <person name="Neupane R."/>
            <person name="Cipriano M."/>
            <person name="Mancuso J."/>
            <person name="Tu H."/>
            <person name="Salamov A."/>
            <person name="Lindquist E."/>
            <person name="Shapiro H."/>
            <person name="Lucas S."/>
            <person name="Grigoriev I.V."/>
            <person name="Cande W.Z."/>
            <person name="Fulton C."/>
            <person name="Rokhsar D.S."/>
            <person name="Dawson S.C."/>
        </authorList>
    </citation>
    <scope>NUCLEOTIDE SEQUENCE [LARGE SCALE GENOMIC DNA]</scope>
    <source>
        <strain evidence="2 3">NEG-M</strain>
    </source>
</reference>
<dbReference type="EMBL" id="GG738880">
    <property type="protein sequence ID" value="EFC42304.1"/>
    <property type="molecule type" value="Genomic_DNA"/>
</dbReference>
<dbReference type="KEGG" id="ngr:NAEGRDRAFT_50525"/>
<evidence type="ECO:0000313" key="2">
    <source>
        <dbReference type="EMBL" id="EFC42304.1"/>
    </source>
</evidence>
<organism evidence="3">
    <name type="scientific">Naegleria gruberi</name>
    <name type="common">Amoeba</name>
    <dbReference type="NCBI Taxonomy" id="5762"/>
    <lineage>
        <taxon>Eukaryota</taxon>
        <taxon>Discoba</taxon>
        <taxon>Heterolobosea</taxon>
        <taxon>Tetramitia</taxon>
        <taxon>Eutetramitia</taxon>
        <taxon>Vahlkampfiidae</taxon>
        <taxon>Naegleria</taxon>
    </lineage>
</organism>
<dbReference type="VEuPathDB" id="AmoebaDB:NAEGRDRAFT_50525"/>
<keyword evidence="1" id="KW-1133">Transmembrane helix</keyword>
<dbReference type="RefSeq" id="XP_002675048.1">
    <property type="nucleotide sequence ID" value="XM_002675002.1"/>
</dbReference>
<gene>
    <name evidence="2" type="ORF">NAEGRDRAFT_50525</name>
</gene>
<dbReference type="AlphaFoldDB" id="D2VLF7"/>
<keyword evidence="1" id="KW-0812">Transmembrane</keyword>
<keyword evidence="3" id="KW-1185">Reference proteome</keyword>
<dbReference type="Proteomes" id="UP000006671">
    <property type="component" value="Unassembled WGS sequence"/>
</dbReference>
<dbReference type="GeneID" id="8851868"/>
<accession>D2VLF7</accession>
<keyword evidence="1" id="KW-0472">Membrane</keyword>
<evidence type="ECO:0000313" key="3">
    <source>
        <dbReference type="Proteomes" id="UP000006671"/>
    </source>
</evidence>
<feature type="transmembrane region" description="Helical" evidence="1">
    <location>
        <begin position="107"/>
        <end position="134"/>
    </location>
</feature>
<dbReference type="InParanoid" id="D2VLF7"/>
<evidence type="ECO:0000256" key="1">
    <source>
        <dbReference type="SAM" id="Phobius"/>
    </source>
</evidence>
<proteinExistence type="predicted"/>
<sequence>MTTLLPPEFKHEYLYYTNNYTNAFKQPTVKVWDNVLIGPTMYPFPFTIGNETVTYYLVDNQKMGQAQQVYSSANYSTMLSSYETSFFNYVGNITSYCENISISTKNYYIVTISMVAFCLFIVIPTMMLTLFFILKKDRKNAIQLNQTSENLLKETMSDMATRQAFKIFCNERGFGAHINAIEKIMSFKEHCEQSQEMQTKLIEITSDYVNKVNAMHDQNHFNHKGDKVNFKIDDKKTRAIFNISCEAEKKIKHKEYMKSSLIFDILEETQDVASSKVTSELFYAYDCYNNREKMFQDIDILPSMIMDKLEHELSDALINTHLDFKASLKNNTMLSNSEPHHTEIDREEFELELVNV</sequence>